<dbReference type="EMBL" id="HBFG01000776">
    <property type="protein sequence ID" value="CAD8729107.1"/>
    <property type="molecule type" value="Transcribed_RNA"/>
</dbReference>
<evidence type="ECO:0008006" key="3">
    <source>
        <dbReference type="Google" id="ProtNLM"/>
    </source>
</evidence>
<keyword evidence="1" id="KW-0472">Membrane</keyword>
<evidence type="ECO:0000313" key="2">
    <source>
        <dbReference type="EMBL" id="CAD8729107.1"/>
    </source>
</evidence>
<feature type="transmembrane region" description="Helical" evidence="1">
    <location>
        <begin position="60"/>
        <end position="81"/>
    </location>
</feature>
<dbReference type="SUPFAM" id="SSF53474">
    <property type="entry name" value="alpha/beta-Hydrolases"/>
    <property type="match status" value="1"/>
</dbReference>
<dbReference type="PANTHER" id="PTHR37471">
    <property type="entry name" value="UNNAMED PRODUCT"/>
    <property type="match status" value="1"/>
</dbReference>
<gene>
    <name evidence="2" type="ORF">PDEL0327_LOCUS600</name>
</gene>
<organism evidence="2">
    <name type="scientific">Pseudo-nitzschia delicatissima</name>
    <dbReference type="NCBI Taxonomy" id="44447"/>
    <lineage>
        <taxon>Eukaryota</taxon>
        <taxon>Sar</taxon>
        <taxon>Stramenopiles</taxon>
        <taxon>Ochrophyta</taxon>
        <taxon>Bacillariophyta</taxon>
        <taxon>Bacillariophyceae</taxon>
        <taxon>Bacillariophycidae</taxon>
        <taxon>Bacillariales</taxon>
        <taxon>Bacillariaceae</taxon>
        <taxon>Pseudo-nitzschia</taxon>
    </lineage>
</organism>
<accession>A0A7S0TBF3</accession>
<dbReference type="AlphaFoldDB" id="A0A7S0TBF3"/>
<keyword evidence="1" id="KW-1133">Transmembrane helix</keyword>
<sequence length="867" mass="98504">MGELRNRSSSRHSRRIPDSVQCGDPGLSRKYFTRKPSIKITTNDLPMEPDHLGFHSPWAFLWYFFFLIAPFAYIYIALMLLRDLCEYCPETIQKPLAFYFPSLARVTTMMKSYYGCRLVDIWCMIEAAFFIYCRVKIRYLQSKDPLEACLSAAPMLDTEERRSLWERIMAVESDPSWLEEWFLDKPSIESISLYDISDFICWAMFDGRNQEHLTTDELNDLEGFVDDLEYRISLQLYGVSEEEESCDGASQFSNSHRTSGEMEYVSPRMYGGTMNRKRTLSDAATASDADNIDSFNYDLHSVDETKFSSPLKFTVHNSLEGETPTSFKSGSWGSLPSVPRPRPKQLFKFRREIEREGPNYFSDLYESYKVRYEKYKNMIESADFNPVQDFRNLVAEAAQQAAETAHSAEESAIKSAQNMYETIVQPGSQMDKHLSAFGHATSTQLTEAWNSVKGMKERLEMANFLSEKRAALMKQVRGNRAMLTRMREMSYAVNSKQMASLMRKITESYEALENIEVVARDGFLSAAGKLTDNSLFTLQEPRRYARYSSDPILGIAASPLCTTLFLLSATEISLRMLLKNRGFERRSIGPVTYYYHPGSDRMETGNMEYDGMPPLKSSGSTPVVFIHGIGVGLITYIPLVDSLMESGRPLFLPQLPYVSAFRPWQSSRNVLSPAVVASTMTAMLAYHGFSKGCFIGHSYGTSWLSYVCKYAHSAVAALLFLDPICFCLYHPHLTKSFVYHRPDPGSIAFIVRTDMMVNWTIQRAFPWMWIVLFLDQITVPCTIFLADKDALVPAEKVMAYLRSNGVPLSDAATADRSYFEAKGDIKSCVWKGAVHGTFTEEPDMIPDIAIACNALCEKVESREAMQS</sequence>
<dbReference type="PANTHER" id="PTHR37471:SF1">
    <property type="entry name" value="AB HYDROLASE-1 DOMAIN-CONTAINING PROTEIN"/>
    <property type="match status" value="1"/>
</dbReference>
<reference evidence="2" key="1">
    <citation type="submission" date="2021-01" db="EMBL/GenBank/DDBJ databases">
        <authorList>
            <person name="Corre E."/>
            <person name="Pelletier E."/>
            <person name="Niang G."/>
            <person name="Scheremetjew M."/>
            <person name="Finn R."/>
            <person name="Kale V."/>
            <person name="Holt S."/>
            <person name="Cochrane G."/>
            <person name="Meng A."/>
            <person name="Brown T."/>
            <person name="Cohen L."/>
        </authorList>
    </citation>
    <scope>NUCLEOTIDE SEQUENCE</scope>
    <source>
        <strain evidence="2">B596</strain>
    </source>
</reference>
<feature type="transmembrane region" description="Helical" evidence="1">
    <location>
        <begin position="114"/>
        <end position="132"/>
    </location>
</feature>
<proteinExistence type="predicted"/>
<keyword evidence="1" id="KW-0812">Transmembrane</keyword>
<dbReference type="Gene3D" id="3.40.50.1820">
    <property type="entry name" value="alpha/beta hydrolase"/>
    <property type="match status" value="1"/>
</dbReference>
<dbReference type="InterPro" id="IPR029058">
    <property type="entry name" value="AB_hydrolase_fold"/>
</dbReference>
<name>A0A7S0TBF3_9STRA</name>
<protein>
    <recommendedName>
        <fullName evidence="3">AB hydrolase-1 domain-containing protein</fullName>
    </recommendedName>
</protein>
<evidence type="ECO:0000256" key="1">
    <source>
        <dbReference type="SAM" id="Phobius"/>
    </source>
</evidence>